<reference evidence="8 9" key="1">
    <citation type="journal article" date="2020" name="Fungal Divers.">
        <title>Resolving the Mortierellaceae phylogeny through synthesis of multi-gene phylogenetics and phylogenomics.</title>
        <authorList>
            <person name="Vandepol N."/>
            <person name="Liber J."/>
            <person name="Desiro A."/>
            <person name="Na H."/>
            <person name="Kennedy M."/>
            <person name="Barry K."/>
            <person name="Grigoriev I.V."/>
            <person name="Miller A.N."/>
            <person name="O'Donnell K."/>
            <person name="Stajich J.E."/>
            <person name="Bonito G."/>
        </authorList>
    </citation>
    <scope>NUCLEOTIDE SEQUENCE [LARGE SCALE GENOMIC DNA]</scope>
    <source>
        <strain evidence="8 9">AD045</strain>
    </source>
</reference>
<evidence type="ECO:0000256" key="1">
    <source>
        <dbReference type="ARBA" id="ARBA00022723"/>
    </source>
</evidence>
<keyword evidence="2" id="KW-0677">Repeat</keyword>
<accession>A0ABQ7JP07</accession>
<dbReference type="InterPro" id="IPR036236">
    <property type="entry name" value="Znf_C2H2_sf"/>
</dbReference>
<dbReference type="PROSITE" id="PS00028">
    <property type="entry name" value="ZINC_FINGER_C2H2_1"/>
    <property type="match status" value="2"/>
</dbReference>
<dbReference type="InterPro" id="IPR013087">
    <property type="entry name" value="Znf_C2H2_type"/>
</dbReference>
<dbReference type="PROSITE" id="PS50157">
    <property type="entry name" value="ZINC_FINGER_C2H2_2"/>
    <property type="match status" value="3"/>
</dbReference>
<feature type="compositionally biased region" description="Polar residues" evidence="6">
    <location>
        <begin position="479"/>
        <end position="488"/>
    </location>
</feature>
<gene>
    <name evidence="8" type="ORF">BGZ96_000661</name>
</gene>
<dbReference type="PANTHER" id="PTHR14003:SF19">
    <property type="entry name" value="YY2 TRANSCRIPTION FACTOR"/>
    <property type="match status" value="1"/>
</dbReference>
<dbReference type="SUPFAM" id="SSF57667">
    <property type="entry name" value="beta-beta-alpha zinc fingers"/>
    <property type="match status" value="2"/>
</dbReference>
<sequence>MDSTDASSTASSPHRGVSPTAKDIEAVAAVTAQAQAQAFPATISDATADILALTKALTTPIGHILPEDTATTVSEQVIAAVAAPLAAENNAAVTAATESGLFRTQDNESAAAVAAVTAALTPSSGQQPLPDQQTPENHHQQATAREDHDQTPKPMDWTNADDVNSAYNQVLSINAQKEKPLGKRTAQEAFEQDEAARALQLIALSLGAPSTSSANSGSSMDAATAAIAASISGPEHKETHVVTDAATAAQLQQGMEGVLKTQETAASVTDTLMSISRAINFPSESSSYSKIQDSTEAFTQAVINATQMEMNKNKELASLANSLDSNSGNKEGHMDTSGLEKLSLHHENRAATGDQSTSAAAAAGGGATAAASGSNQGFTFEIDKVTGKALIKWTEPSDSTSEIQDADARAIQQALHTLIVNSGIGLSDLGVANAELLGAAPPLGQFPAQGSQFETAQDPATPKAAPPAPRKKRRPATTSTAASEKNTAASIPEGAASFPCEFQGCNKVFARLYNLKSHSKTHTNERPFVCAHCELAFARGHDLKRHVKVHGGEKPFTCSGCSKSFSRLDALGRHRANSKNRAGCQPIKDAPPLPPVMIPETMVATAPSIPVSAPPSAPGSAPESAPASPPPPPPPA</sequence>
<keyword evidence="3 5" id="KW-0863">Zinc-finger</keyword>
<organism evidence="8 9">
    <name type="scientific">Linnemannia gamsii</name>
    <dbReference type="NCBI Taxonomy" id="64522"/>
    <lineage>
        <taxon>Eukaryota</taxon>
        <taxon>Fungi</taxon>
        <taxon>Fungi incertae sedis</taxon>
        <taxon>Mucoromycota</taxon>
        <taxon>Mortierellomycotina</taxon>
        <taxon>Mortierellomycetes</taxon>
        <taxon>Mortierellales</taxon>
        <taxon>Mortierellaceae</taxon>
        <taxon>Linnemannia</taxon>
    </lineage>
</organism>
<feature type="region of interest" description="Disordered" evidence="6">
    <location>
        <begin position="607"/>
        <end position="636"/>
    </location>
</feature>
<feature type="domain" description="C2H2-type" evidence="7">
    <location>
        <begin position="528"/>
        <end position="555"/>
    </location>
</feature>
<feature type="region of interest" description="Disordered" evidence="6">
    <location>
        <begin position="120"/>
        <end position="161"/>
    </location>
</feature>
<feature type="region of interest" description="Disordered" evidence="6">
    <location>
        <begin position="443"/>
        <end position="488"/>
    </location>
</feature>
<dbReference type="Pfam" id="PF13912">
    <property type="entry name" value="zf-C2H2_6"/>
    <property type="match status" value="1"/>
</dbReference>
<feature type="compositionally biased region" description="Low complexity" evidence="6">
    <location>
        <begin position="1"/>
        <end position="12"/>
    </location>
</feature>
<protein>
    <recommendedName>
        <fullName evidence="7">C2H2-type domain-containing protein</fullName>
    </recommendedName>
</protein>
<evidence type="ECO:0000313" key="9">
    <source>
        <dbReference type="Proteomes" id="UP001194696"/>
    </source>
</evidence>
<feature type="compositionally biased region" description="Polar residues" evidence="6">
    <location>
        <begin position="120"/>
        <end position="135"/>
    </location>
</feature>
<feature type="region of interest" description="Disordered" evidence="6">
    <location>
        <begin position="1"/>
        <end position="20"/>
    </location>
</feature>
<feature type="compositionally biased region" description="Pro residues" evidence="6">
    <location>
        <begin position="627"/>
        <end position="636"/>
    </location>
</feature>
<dbReference type="SMART" id="SM00355">
    <property type="entry name" value="ZnF_C2H2"/>
    <property type="match status" value="3"/>
</dbReference>
<evidence type="ECO:0000256" key="6">
    <source>
        <dbReference type="SAM" id="MobiDB-lite"/>
    </source>
</evidence>
<feature type="domain" description="C2H2-type" evidence="7">
    <location>
        <begin position="498"/>
        <end position="527"/>
    </location>
</feature>
<dbReference type="Pfam" id="PF00096">
    <property type="entry name" value="zf-C2H2"/>
    <property type="match status" value="1"/>
</dbReference>
<evidence type="ECO:0000256" key="4">
    <source>
        <dbReference type="ARBA" id="ARBA00022833"/>
    </source>
</evidence>
<dbReference type="PANTHER" id="PTHR14003">
    <property type="entry name" value="TRANSCRIPTIONAL REPRESSOR PROTEIN YY"/>
    <property type="match status" value="1"/>
</dbReference>
<comment type="caution">
    <text evidence="8">The sequence shown here is derived from an EMBL/GenBank/DDBJ whole genome shotgun (WGS) entry which is preliminary data.</text>
</comment>
<keyword evidence="9" id="KW-1185">Reference proteome</keyword>
<proteinExistence type="predicted"/>
<dbReference type="EMBL" id="JAAAIM010001099">
    <property type="protein sequence ID" value="KAG0282244.1"/>
    <property type="molecule type" value="Genomic_DNA"/>
</dbReference>
<feature type="compositionally biased region" description="Basic and acidic residues" evidence="6">
    <location>
        <begin position="136"/>
        <end position="151"/>
    </location>
</feature>
<evidence type="ECO:0000259" key="7">
    <source>
        <dbReference type="PROSITE" id="PS50157"/>
    </source>
</evidence>
<keyword evidence="1" id="KW-0479">Metal-binding</keyword>
<evidence type="ECO:0000256" key="2">
    <source>
        <dbReference type="ARBA" id="ARBA00022737"/>
    </source>
</evidence>
<dbReference type="Gene3D" id="3.30.160.60">
    <property type="entry name" value="Classic Zinc Finger"/>
    <property type="match status" value="3"/>
</dbReference>
<feature type="domain" description="C2H2-type" evidence="7">
    <location>
        <begin position="556"/>
        <end position="586"/>
    </location>
</feature>
<keyword evidence="4" id="KW-0862">Zinc</keyword>
<dbReference type="Proteomes" id="UP001194696">
    <property type="component" value="Unassembled WGS sequence"/>
</dbReference>
<evidence type="ECO:0000256" key="5">
    <source>
        <dbReference type="PROSITE-ProRule" id="PRU00042"/>
    </source>
</evidence>
<evidence type="ECO:0000256" key="3">
    <source>
        <dbReference type="ARBA" id="ARBA00022771"/>
    </source>
</evidence>
<name>A0ABQ7JP07_9FUNG</name>
<evidence type="ECO:0000313" key="8">
    <source>
        <dbReference type="EMBL" id="KAG0282244.1"/>
    </source>
</evidence>